<proteinExistence type="predicted"/>
<dbReference type="AlphaFoldDB" id="A0A383CR34"/>
<dbReference type="EMBL" id="UINC01210694">
    <property type="protein sequence ID" value="SVE34285.1"/>
    <property type="molecule type" value="Genomic_DNA"/>
</dbReference>
<gene>
    <name evidence="1" type="ORF">METZ01_LOCUS487139</name>
</gene>
<protein>
    <recommendedName>
        <fullName evidence="2">Lipoprotein</fullName>
    </recommendedName>
</protein>
<name>A0A383CR34_9ZZZZ</name>
<sequence length="189" mass="21699">MRSRWTILLSSLMLLSCVWLDDKLSDDPLELVFTILPQLNQNGDGYYVLPINSEGKQITNHTVYTYVGARDYNELEYIHTENKTVHWLSNLFWVTDDTLGYYRKRIRFEQDYRYITSDTSFIYSGDTTAFQKTVGCCSTSDEDGIGSTILTVLSSMLGDTIVLEAGTFDEYDNFPEDTLYISVPIIITK</sequence>
<accession>A0A383CR34</accession>
<reference evidence="1" key="1">
    <citation type="submission" date="2018-05" db="EMBL/GenBank/DDBJ databases">
        <authorList>
            <person name="Lanie J.A."/>
            <person name="Ng W.-L."/>
            <person name="Kazmierczak K.M."/>
            <person name="Andrzejewski T.M."/>
            <person name="Davidsen T.M."/>
            <person name="Wayne K.J."/>
            <person name="Tettelin H."/>
            <person name="Glass J.I."/>
            <person name="Rusch D."/>
            <person name="Podicherti R."/>
            <person name="Tsui H.-C.T."/>
            <person name="Winkler M.E."/>
        </authorList>
    </citation>
    <scope>NUCLEOTIDE SEQUENCE</scope>
</reference>
<evidence type="ECO:0000313" key="1">
    <source>
        <dbReference type="EMBL" id="SVE34285.1"/>
    </source>
</evidence>
<organism evidence="1">
    <name type="scientific">marine metagenome</name>
    <dbReference type="NCBI Taxonomy" id="408172"/>
    <lineage>
        <taxon>unclassified sequences</taxon>
        <taxon>metagenomes</taxon>
        <taxon>ecological metagenomes</taxon>
    </lineage>
</organism>
<dbReference type="PROSITE" id="PS51257">
    <property type="entry name" value="PROKAR_LIPOPROTEIN"/>
    <property type="match status" value="1"/>
</dbReference>
<evidence type="ECO:0008006" key="2">
    <source>
        <dbReference type="Google" id="ProtNLM"/>
    </source>
</evidence>